<evidence type="ECO:0000313" key="5">
    <source>
        <dbReference type="Proteomes" id="UP001281761"/>
    </source>
</evidence>
<evidence type="ECO:0000259" key="3">
    <source>
        <dbReference type="PROSITE" id="PS51089"/>
    </source>
</evidence>
<dbReference type="InterPro" id="IPR007123">
    <property type="entry name" value="Gelsolin-like_dom"/>
</dbReference>
<dbReference type="InterPro" id="IPR036886">
    <property type="entry name" value="Villin_headpiece_dom_sf"/>
</dbReference>
<dbReference type="Gene3D" id="3.40.20.10">
    <property type="entry name" value="Severin"/>
    <property type="match status" value="6"/>
</dbReference>
<dbReference type="Pfam" id="PF02209">
    <property type="entry name" value="VHP"/>
    <property type="match status" value="1"/>
</dbReference>
<accession>A0ABQ9X7Y0</accession>
<organism evidence="4 5">
    <name type="scientific">Blattamonas nauphoetae</name>
    <dbReference type="NCBI Taxonomy" id="2049346"/>
    <lineage>
        <taxon>Eukaryota</taxon>
        <taxon>Metamonada</taxon>
        <taxon>Preaxostyla</taxon>
        <taxon>Oxymonadida</taxon>
        <taxon>Blattamonas</taxon>
    </lineage>
</organism>
<reference evidence="4 5" key="1">
    <citation type="journal article" date="2022" name="bioRxiv">
        <title>Genomics of Preaxostyla Flagellates Illuminates Evolutionary Transitions and the Path Towards Mitochondrial Loss.</title>
        <authorList>
            <person name="Novak L.V.F."/>
            <person name="Treitli S.C."/>
            <person name="Pyrih J."/>
            <person name="Halakuc P."/>
            <person name="Pipaliya S.V."/>
            <person name="Vacek V."/>
            <person name="Brzon O."/>
            <person name="Soukal P."/>
            <person name="Eme L."/>
            <person name="Dacks J.B."/>
            <person name="Karnkowska A."/>
            <person name="Elias M."/>
            <person name="Hampl V."/>
        </authorList>
    </citation>
    <scope>NUCLEOTIDE SEQUENCE [LARGE SCALE GENOMIC DNA]</scope>
    <source>
        <strain evidence="4">NAU3</strain>
        <tissue evidence="4">Gut</tissue>
    </source>
</reference>
<dbReference type="Proteomes" id="UP001281761">
    <property type="component" value="Unassembled WGS sequence"/>
</dbReference>
<dbReference type="SMART" id="SM00262">
    <property type="entry name" value="GEL"/>
    <property type="match status" value="6"/>
</dbReference>
<dbReference type="PANTHER" id="PTHR11977">
    <property type="entry name" value="VILLIN"/>
    <property type="match status" value="1"/>
</dbReference>
<dbReference type="PANTHER" id="PTHR11977:SF51">
    <property type="entry name" value="PROTEIN FLIGHTLESS-1 HOMOLOG"/>
    <property type="match status" value="1"/>
</dbReference>
<dbReference type="InterPro" id="IPR029006">
    <property type="entry name" value="ADF-H/Gelsolin-like_dom_sf"/>
</dbReference>
<feature type="region of interest" description="Disordered" evidence="2">
    <location>
        <begin position="748"/>
        <end position="832"/>
    </location>
</feature>
<proteinExistence type="predicted"/>
<gene>
    <name evidence="4" type="ORF">BLNAU_16897</name>
</gene>
<dbReference type="PROSITE" id="PS51089">
    <property type="entry name" value="HP"/>
    <property type="match status" value="1"/>
</dbReference>
<dbReference type="InterPro" id="IPR003128">
    <property type="entry name" value="Villin_headpiece"/>
</dbReference>
<dbReference type="CDD" id="cd11290">
    <property type="entry name" value="gelsolin_S1_like"/>
    <property type="match status" value="1"/>
</dbReference>
<keyword evidence="5" id="KW-1185">Reference proteome</keyword>
<dbReference type="Gene3D" id="1.10.950.10">
    <property type="entry name" value="Villin headpiece domain"/>
    <property type="match status" value="1"/>
</dbReference>
<dbReference type="SMART" id="SM00153">
    <property type="entry name" value="VHP"/>
    <property type="match status" value="1"/>
</dbReference>
<name>A0ABQ9X7Y0_9EUKA</name>
<dbReference type="EMBL" id="JARBJD010000182">
    <property type="protein sequence ID" value="KAK2948188.1"/>
    <property type="molecule type" value="Genomic_DNA"/>
</dbReference>
<dbReference type="SUPFAM" id="SSF55753">
    <property type="entry name" value="Actin depolymerizing proteins"/>
    <property type="match status" value="6"/>
</dbReference>
<comment type="caution">
    <text evidence="4">The sequence shown here is derived from an EMBL/GenBank/DDBJ whole genome shotgun (WGS) entry which is preliminary data.</text>
</comment>
<dbReference type="PRINTS" id="PR00597">
    <property type="entry name" value="GELSOLIN"/>
</dbReference>
<sequence>MASPQHVTSDEFKGFGDKLGLTIWRIEDFKPVLIPEAEYGKFQNGDSYIVLNGKLSRGNRISFEIFYWIGDKSTADEYGACAYKVVELSDALNGFVPQYRIVQNYESQAFLSLFPDGFEIIDGDVISGFKKTEVAGYTPKLYHLKGSRNVRVRRVDLASSNLNHGDCFVLDVADKLFIWNGNESSKKEKAKGIDVANRIRVQEKASSGDVILLEDGKNDESEDAAEFWELLGPKSDVKSAEEGGDDTAFEKEAESQIALYKLDSDFTEVAKAPLNAKLLQTEGIFLVSTGQEVFVWVGRKAPLEQKKECMIAATQFLAKQRLPPHTLISRIAETSETQLFKECFAVWTSSGIPDPNKKVVTAGTVSGKLVQQKQVITDRKKLTGAEQTIPRDLKEDQATVLVIKAGQGSPVPADHFGFFYEGESYVVGLQYRSKNLARSFVFMWQGKGSDQTQIGQSAYVCKDLAAKYPLPMQVRLVQGKENTDFLLTFPEGFVVRKGKMPADNSAATACPSVSLFKCTQAGGVGRCFELDPVCSELNSRDSFFVVADGKVLIWHGKNTNDIKREYAKKVGARFGPISEIEEGSESEDFFALLGGRTEYAQTDEVEIDLPDPRLFHCSDASGVFVCDELFNFNQDDLISDDVMILDAYDQIWVWIGLGCNENEIAKSMEVAEEYLEKKPDGREKDQVPVMQVKEGEEPETFTQHFPTWTKKDSSTYVDPYQKRLSQLQVETGGGRIMGLTALKSAPRKEAGATAAAPSQGPSVQLKSTGKLPTESAAPAPTKAPVDPANDPTKKEARLSDEEFQKTFGMDREAFYKQPKWKQDDQKKKHNLF</sequence>
<dbReference type="InterPro" id="IPR007122">
    <property type="entry name" value="Villin/Gelsolin"/>
</dbReference>
<evidence type="ECO:0000313" key="4">
    <source>
        <dbReference type="EMBL" id="KAK2948188.1"/>
    </source>
</evidence>
<evidence type="ECO:0000256" key="2">
    <source>
        <dbReference type="SAM" id="MobiDB-lite"/>
    </source>
</evidence>
<keyword evidence="1" id="KW-0677">Repeat</keyword>
<dbReference type="SUPFAM" id="SSF47050">
    <property type="entry name" value="VHP, Villin headpiece domain"/>
    <property type="match status" value="1"/>
</dbReference>
<dbReference type="CDD" id="cd11291">
    <property type="entry name" value="gelsolin_S6_like"/>
    <property type="match status" value="1"/>
</dbReference>
<dbReference type="Pfam" id="PF00626">
    <property type="entry name" value="Gelsolin"/>
    <property type="match status" value="5"/>
</dbReference>
<protein>
    <submittedName>
        <fullName evidence="4">Gelsolin</fullName>
    </submittedName>
</protein>
<evidence type="ECO:0000256" key="1">
    <source>
        <dbReference type="ARBA" id="ARBA00022737"/>
    </source>
</evidence>
<dbReference type="CDD" id="cd11289">
    <property type="entry name" value="gelsolin_S2_like"/>
    <property type="match status" value="1"/>
</dbReference>
<feature type="compositionally biased region" description="Basic and acidic residues" evidence="2">
    <location>
        <begin position="791"/>
        <end position="826"/>
    </location>
</feature>
<feature type="domain" description="HP" evidence="3">
    <location>
        <begin position="765"/>
        <end position="832"/>
    </location>
</feature>